<dbReference type="Proteomes" id="UP000499080">
    <property type="component" value="Unassembled WGS sequence"/>
</dbReference>
<dbReference type="AlphaFoldDB" id="A0A4Y2CJJ7"/>
<reference evidence="1 2" key="1">
    <citation type="journal article" date="2019" name="Sci. Rep.">
        <title>Orb-weaving spider Araneus ventricosus genome elucidates the spidroin gene catalogue.</title>
        <authorList>
            <person name="Kono N."/>
            <person name="Nakamura H."/>
            <person name="Ohtoshi R."/>
            <person name="Moran D.A.P."/>
            <person name="Shinohara A."/>
            <person name="Yoshida Y."/>
            <person name="Fujiwara M."/>
            <person name="Mori M."/>
            <person name="Tomita M."/>
            <person name="Arakawa K."/>
        </authorList>
    </citation>
    <scope>NUCLEOTIDE SEQUENCE [LARGE SCALE GENOMIC DNA]</scope>
</reference>
<keyword evidence="2" id="KW-1185">Reference proteome</keyword>
<organism evidence="1 2">
    <name type="scientific">Araneus ventricosus</name>
    <name type="common">Orbweaver spider</name>
    <name type="synonym">Epeira ventricosa</name>
    <dbReference type="NCBI Taxonomy" id="182803"/>
    <lineage>
        <taxon>Eukaryota</taxon>
        <taxon>Metazoa</taxon>
        <taxon>Ecdysozoa</taxon>
        <taxon>Arthropoda</taxon>
        <taxon>Chelicerata</taxon>
        <taxon>Arachnida</taxon>
        <taxon>Araneae</taxon>
        <taxon>Araneomorphae</taxon>
        <taxon>Entelegynae</taxon>
        <taxon>Araneoidea</taxon>
        <taxon>Araneidae</taxon>
        <taxon>Araneus</taxon>
    </lineage>
</organism>
<gene>
    <name evidence="1" type="ORF">AVEN_93982_1</name>
</gene>
<sequence>MRRQGPCSVCEQLLPPQLGFPIPPTLRNKSRFSQYSNNQSNTPFSHCGNTANASISSPCGATSSFYVDSRRSSNRTSTTRPLATRMNESHAINCIKTSTSKRALMPANINKNAEVQALCEPCADITVI</sequence>
<comment type="caution">
    <text evidence="1">The sequence shown here is derived from an EMBL/GenBank/DDBJ whole genome shotgun (WGS) entry which is preliminary data.</text>
</comment>
<evidence type="ECO:0000313" key="1">
    <source>
        <dbReference type="EMBL" id="GBM04582.1"/>
    </source>
</evidence>
<protein>
    <submittedName>
        <fullName evidence="1">Uncharacterized protein</fullName>
    </submittedName>
</protein>
<proteinExistence type="predicted"/>
<accession>A0A4Y2CJJ7</accession>
<name>A0A4Y2CJJ7_ARAVE</name>
<dbReference type="EMBL" id="BGPR01000204">
    <property type="protein sequence ID" value="GBM04582.1"/>
    <property type="molecule type" value="Genomic_DNA"/>
</dbReference>
<evidence type="ECO:0000313" key="2">
    <source>
        <dbReference type="Proteomes" id="UP000499080"/>
    </source>
</evidence>
<dbReference type="OrthoDB" id="6462750at2759"/>